<reference evidence="1" key="1">
    <citation type="journal article" date="2019" name="bioRxiv">
        <title>The Genome of the Zebra Mussel, Dreissena polymorpha: A Resource for Invasive Species Research.</title>
        <authorList>
            <person name="McCartney M.A."/>
            <person name="Auch B."/>
            <person name="Kono T."/>
            <person name="Mallez S."/>
            <person name="Zhang Y."/>
            <person name="Obille A."/>
            <person name="Becker A."/>
            <person name="Abrahante J.E."/>
            <person name="Garbe J."/>
            <person name="Badalamenti J.P."/>
            <person name="Herman A."/>
            <person name="Mangelson H."/>
            <person name="Liachko I."/>
            <person name="Sullivan S."/>
            <person name="Sone E.D."/>
            <person name="Koren S."/>
            <person name="Silverstein K.A.T."/>
            <person name="Beckman K.B."/>
            <person name="Gohl D.M."/>
        </authorList>
    </citation>
    <scope>NUCLEOTIDE SEQUENCE</scope>
    <source>
        <strain evidence="1">Duluth1</strain>
        <tissue evidence="1">Whole animal</tissue>
    </source>
</reference>
<accession>A0A9D4I9D3</accession>
<gene>
    <name evidence="1" type="ORF">DPMN_187760</name>
</gene>
<dbReference type="Proteomes" id="UP000828390">
    <property type="component" value="Unassembled WGS sequence"/>
</dbReference>
<reference evidence="1" key="2">
    <citation type="submission" date="2020-11" db="EMBL/GenBank/DDBJ databases">
        <authorList>
            <person name="McCartney M.A."/>
            <person name="Auch B."/>
            <person name="Kono T."/>
            <person name="Mallez S."/>
            <person name="Becker A."/>
            <person name="Gohl D.M."/>
            <person name="Silverstein K.A.T."/>
            <person name="Koren S."/>
            <person name="Bechman K.B."/>
            <person name="Herman A."/>
            <person name="Abrahante J.E."/>
            <person name="Garbe J."/>
        </authorList>
    </citation>
    <scope>NUCLEOTIDE SEQUENCE</scope>
    <source>
        <strain evidence="1">Duluth1</strain>
        <tissue evidence="1">Whole animal</tissue>
    </source>
</reference>
<dbReference type="AlphaFoldDB" id="A0A9D4I9D3"/>
<dbReference type="EMBL" id="JAIWYP010000010">
    <property type="protein sequence ID" value="KAH3753129.1"/>
    <property type="molecule type" value="Genomic_DNA"/>
</dbReference>
<name>A0A9D4I9D3_DREPO</name>
<evidence type="ECO:0000313" key="2">
    <source>
        <dbReference type="Proteomes" id="UP000828390"/>
    </source>
</evidence>
<protein>
    <submittedName>
        <fullName evidence="1">Uncharacterized protein</fullName>
    </submittedName>
</protein>
<keyword evidence="2" id="KW-1185">Reference proteome</keyword>
<evidence type="ECO:0000313" key="1">
    <source>
        <dbReference type="EMBL" id="KAH3753129.1"/>
    </source>
</evidence>
<organism evidence="1 2">
    <name type="scientific">Dreissena polymorpha</name>
    <name type="common">Zebra mussel</name>
    <name type="synonym">Mytilus polymorpha</name>
    <dbReference type="NCBI Taxonomy" id="45954"/>
    <lineage>
        <taxon>Eukaryota</taxon>
        <taxon>Metazoa</taxon>
        <taxon>Spiralia</taxon>
        <taxon>Lophotrochozoa</taxon>
        <taxon>Mollusca</taxon>
        <taxon>Bivalvia</taxon>
        <taxon>Autobranchia</taxon>
        <taxon>Heteroconchia</taxon>
        <taxon>Euheterodonta</taxon>
        <taxon>Imparidentia</taxon>
        <taxon>Neoheterodontei</taxon>
        <taxon>Myida</taxon>
        <taxon>Dreissenoidea</taxon>
        <taxon>Dreissenidae</taxon>
        <taxon>Dreissena</taxon>
    </lineage>
</organism>
<sequence>MRWDRQGHHRILVKMHVDGVQTPKTTFDKSTENVDVLFAYGAAKSAVGRLKRSMIAKNLRESKYNGTRVAV</sequence>
<proteinExistence type="predicted"/>
<comment type="caution">
    <text evidence="1">The sequence shown here is derived from an EMBL/GenBank/DDBJ whole genome shotgun (WGS) entry which is preliminary data.</text>
</comment>